<organism evidence="1 2">
    <name type="scientific">Coniosporium uncinatum</name>
    <dbReference type="NCBI Taxonomy" id="93489"/>
    <lineage>
        <taxon>Eukaryota</taxon>
        <taxon>Fungi</taxon>
        <taxon>Dikarya</taxon>
        <taxon>Ascomycota</taxon>
        <taxon>Pezizomycotina</taxon>
        <taxon>Dothideomycetes</taxon>
        <taxon>Dothideomycetes incertae sedis</taxon>
        <taxon>Coniosporium</taxon>
    </lineage>
</organism>
<name>A0ACC3DXI6_9PEZI</name>
<reference evidence="1" key="1">
    <citation type="submission" date="2024-09" db="EMBL/GenBank/DDBJ databases">
        <title>Black Yeasts Isolated from many extreme environments.</title>
        <authorList>
            <person name="Coleine C."/>
            <person name="Stajich J.E."/>
            <person name="Selbmann L."/>
        </authorList>
    </citation>
    <scope>NUCLEOTIDE SEQUENCE</scope>
    <source>
        <strain evidence="1">CCFEE 5737</strain>
    </source>
</reference>
<evidence type="ECO:0000313" key="1">
    <source>
        <dbReference type="EMBL" id="KAK3081525.1"/>
    </source>
</evidence>
<sequence length="126" mass="13626">MGKDEVAEAVAYHDEMVDEYNKRKAEKMTGELCEVCDTPLYSDPGTHELGIYLHAKRYACEGGKWEYETSLPEWALPPEGVEGPRDATKESDPLALDLGKLGLSEDGEEAVKGDGAGEEPAVAVPA</sequence>
<protein>
    <submittedName>
        <fullName evidence="1">Uncharacterized protein</fullName>
    </submittedName>
</protein>
<gene>
    <name evidence="1" type="ORF">LTS18_005787</name>
</gene>
<dbReference type="Proteomes" id="UP001186974">
    <property type="component" value="Unassembled WGS sequence"/>
</dbReference>
<accession>A0ACC3DXI6</accession>
<keyword evidence="2" id="KW-1185">Reference proteome</keyword>
<proteinExistence type="predicted"/>
<comment type="caution">
    <text evidence="1">The sequence shown here is derived from an EMBL/GenBank/DDBJ whole genome shotgun (WGS) entry which is preliminary data.</text>
</comment>
<evidence type="ECO:0000313" key="2">
    <source>
        <dbReference type="Proteomes" id="UP001186974"/>
    </source>
</evidence>
<dbReference type="EMBL" id="JAWDJW010000139">
    <property type="protein sequence ID" value="KAK3081525.1"/>
    <property type="molecule type" value="Genomic_DNA"/>
</dbReference>